<evidence type="ECO:0000256" key="2">
    <source>
        <dbReference type="ARBA" id="ARBA00004496"/>
    </source>
</evidence>
<reference evidence="9 10" key="1">
    <citation type="submission" date="2023-11" db="EMBL/GenBank/DDBJ databases">
        <title>Halocaridina rubra genome assembly.</title>
        <authorList>
            <person name="Smith C."/>
        </authorList>
    </citation>
    <scope>NUCLEOTIDE SEQUENCE [LARGE SCALE GENOMIC DNA]</scope>
    <source>
        <strain evidence="9">EP-1</strain>
        <tissue evidence="9">Whole</tissue>
    </source>
</reference>
<keyword evidence="4 6" id="KW-0175">Coiled coil</keyword>
<dbReference type="InterPro" id="IPR000237">
    <property type="entry name" value="GRIP_dom"/>
</dbReference>
<gene>
    <name evidence="9" type="primary">GCC1</name>
    <name evidence="9" type="ORF">SK128_024756</name>
</gene>
<evidence type="ECO:0000256" key="3">
    <source>
        <dbReference type="ARBA" id="ARBA00022490"/>
    </source>
</evidence>
<dbReference type="InterPro" id="IPR051952">
    <property type="entry name" value="Golgi-autophagy_related"/>
</dbReference>
<organism evidence="9 10">
    <name type="scientific">Halocaridina rubra</name>
    <name type="common">Hawaiian red shrimp</name>
    <dbReference type="NCBI Taxonomy" id="373956"/>
    <lineage>
        <taxon>Eukaryota</taxon>
        <taxon>Metazoa</taxon>
        <taxon>Ecdysozoa</taxon>
        <taxon>Arthropoda</taxon>
        <taxon>Crustacea</taxon>
        <taxon>Multicrustacea</taxon>
        <taxon>Malacostraca</taxon>
        <taxon>Eumalacostraca</taxon>
        <taxon>Eucarida</taxon>
        <taxon>Decapoda</taxon>
        <taxon>Pleocyemata</taxon>
        <taxon>Caridea</taxon>
        <taxon>Atyoidea</taxon>
        <taxon>Atyidae</taxon>
        <taxon>Halocaridina</taxon>
    </lineage>
</organism>
<comment type="subcellular location">
    <subcellularLocation>
        <location evidence="2">Cytoplasm</location>
    </subcellularLocation>
    <subcellularLocation>
        <location evidence="1">Endomembrane system</location>
        <topology evidence="1">Peripheral membrane protein</topology>
    </subcellularLocation>
</comment>
<feature type="compositionally biased region" description="Polar residues" evidence="7">
    <location>
        <begin position="94"/>
        <end position="103"/>
    </location>
</feature>
<dbReference type="EMBL" id="JAXCGZ010011991">
    <property type="protein sequence ID" value="KAK7073872.1"/>
    <property type="molecule type" value="Genomic_DNA"/>
</dbReference>
<protein>
    <submittedName>
        <fullName evidence="9">GRIP domain</fullName>
    </submittedName>
</protein>
<feature type="compositionally biased region" description="Basic and acidic residues" evidence="7">
    <location>
        <begin position="201"/>
        <end position="219"/>
    </location>
</feature>
<feature type="region of interest" description="Disordered" evidence="7">
    <location>
        <begin position="48"/>
        <end position="109"/>
    </location>
</feature>
<proteinExistence type="predicted"/>
<dbReference type="SMART" id="SM00755">
    <property type="entry name" value="Grip"/>
    <property type="match status" value="1"/>
</dbReference>
<feature type="compositionally biased region" description="Basic and acidic residues" evidence="7">
    <location>
        <begin position="64"/>
        <end position="88"/>
    </location>
</feature>
<dbReference type="Pfam" id="PF01465">
    <property type="entry name" value="GRIP"/>
    <property type="match status" value="1"/>
</dbReference>
<dbReference type="PANTHER" id="PTHR23157:SF25">
    <property type="entry name" value="GRIP AND COILED-COIL DOMAIN-CONTAINING PROTEIN 1"/>
    <property type="match status" value="1"/>
</dbReference>
<feature type="coiled-coil region" evidence="6">
    <location>
        <begin position="567"/>
        <end position="633"/>
    </location>
</feature>
<evidence type="ECO:0000259" key="8">
    <source>
        <dbReference type="PROSITE" id="PS50913"/>
    </source>
</evidence>
<keyword evidence="5" id="KW-0472">Membrane</keyword>
<accession>A0AAN8WXH2</accession>
<keyword evidence="3" id="KW-0963">Cytoplasm</keyword>
<evidence type="ECO:0000256" key="1">
    <source>
        <dbReference type="ARBA" id="ARBA00004184"/>
    </source>
</evidence>
<feature type="compositionally biased region" description="Polar residues" evidence="7">
    <location>
        <begin position="52"/>
        <end position="63"/>
    </location>
</feature>
<dbReference type="PANTHER" id="PTHR23157">
    <property type="entry name" value="GRIP AND COILED-COIL DOMAIN-CONTAINING PROTEIN 1"/>
    <property type="match status" value="1"/>
</dbReference>
<dbReference type="GO" id="GO:0005794">
    <property type="term" value="C:Golgi apparatus"/>
    <property type="evidence" value="ECO:0007669"/>
    <property type="project" value="TreeGrafter"/>
</dbReference>
<feature type="region of interest" description="Disordered" evidence="7">
    <location>
        <begin position="201"/>
        <end position="233"/>
    </location>
</feature>
<comment type="caution">
    <text evidence="9">The sequence shown here is derived from an EMBL/GenBank/DDBJ whole genome shotgun (WGS) entry which is preliminary data.</text>
</comment>
<evidence type="ECO:0000313" key="9">
    <source>
        <dbReference type="EMBL" id="KAK7073872.1"/>
    </source>
</evidence>
<feature type="coiled-coil region" evidence="6">
    <location>
        <begin position="301"/>
        <end position="388"/>
    </location>
</feature>
<feature type="coiled-coil region" evidence="6">
    <location>
        <begin position="136"/>
        <end position="163"/>
    </location>
</feature>
<sequence>MTSKRELLATIEQQREHILKYESKLKDVVRAYKGLLKEKEALEASLAALTPTGASSEESPSSADTKDGGSDTNSQHRGEPQDQTQGDKEIDDGASTSSENSVSAEDLKKKVVTLTTALTTLSSEKNRIELSFQNDKKRLLAEKDKLEKSLEEALAAKKSSESSSEEKFKDLKSRLIVAQHERDQDSQTTAVMLRELESKLASARNEREKLESSLDEARQQVKRSMTPQRPPEQYEKKITDLQNELEQVRSRLKRAEQQSEEPPLLRKIQGQMEDMRIQHREAIHQERVRAAAVEETSRDLAKAHEDRVATLEARLADLSYTVASYDRTRQEDLQAIQKLKEKVSELAQENTVLVSRLGPDTENSDTDMNALIRRLTKLKDQLIHANLNAPHPVDVESLLCGGESAHIRCQQEYDQLKEEFERYKIISRQQPMSTAGEPACKGDCGKQLEDLRQKIRNLTSAAQLAADSHAQQVLSLRQELVSQRASHENVLKRIESEHRATVASMEQQLSMQQQRSLNTLSERDSEIQRLTRQLHDLSKAPTQSGLSSYEAAAALLSQVSGGSEGPLLHHLEELARKDQEIVQLRREKKQVETTMREVQMAALVRQQAQQDSIEALEDEVERYRRNVSREGENLEYLKNVVLQYMTSSDADSRQLMLNAISAVLKFTQKETESVKKYNALWWWQPAPKTNVTSKVLRQ</sequence>
<dbReference type="Gene3D" id="1.10.220.60">
    <property type="entry name" value="GRIP domain"/>
    <property type="match status" value="1"/>
</dbReference>
<feature type="domain" description="GRIP" evidence="8">
    <location>
        <begin position="627"/>
        <end position="677"/>
    </location>
</feature>
<name>A0AAN8WXH2_HALRR</name>
<evidence type="ECO:0000313" key="10">
    <source>
        <dbReference type="Proteomes" id="UP001381693"/>
    </source>
</evidence>
<dbReference type="Proteomes" id="UP001381693">
    <property type="component" value="Unassembled WGS sequence"/>
</dbReference>
<feature type="coiled-coil region" evidence="6">
    <location>
        <begin position="4"/>
        <end position="45"/>
    </location>
</feature>
<evidence type="ECO:0000256" key="5">
    <source>
        <dbReference type="ARBA" id="ARBA00023136"/>
    </source>
</evidence>
<evidence type="ECO:0000256" key="6">
    <source>
        <dbReference type="SAM" id="Coils"/>
    </source>
</evidence>
<dbReference type="PROSITE" id="PS50913">
    <property type="entry name" value="GRIP"/>
    <property type="match status" value="1"/>
</dbReference>
<feature type="coiled-coil region" evidence="6">
    <location>
        <begin position="448"/>
        <end position="540"/>
    </location>
</feature>
<dbReference type="AlphaFoldDB" id="A0AAN8WXH2"/>
<keyword evidence="10" id="KW-1185">Reference proteome</keyword>
<evidence type="ECO:0000256" key="7">
    <source>
        <dbReference type="SAM" id="MobiDB-lite"/>
    </source>
</evidence>
<evidence type="ECO:0000256" key="4">
    <source>
        <dbReference type="ARBA" id="ARBA00023054"/>
    </source>
</evidence>